<dbReference type="HOGENOM" id="CLU_000445_69_8_7"/>
<evidence type="ECO:0000256" key="1">
    <source>
        <dbReference type="ARBA" id="ARBA00022553"/>
    </source>
</evidence>
<evidence type="ECO:0000259" key="3">
    <source>
        <dbReference type="PROSITE" id="PS50110"/>
    </source>
</evidence>
<feature type="domain" description="Response regulatory" evidence="3">
    <location>
        <begin position="18"/>
        <end position="135"/>
    </location>
</feature>
<dbReference type="SUPFAM" id="SSF52172">
    <property type="entry name" value="CheY-like"/>
    <property type="match status" value="1"/>
</dbReference>
<dbReference type="GO" id="GO:0000160">
    <property type="term" value="P:phosphorelay signal transduction system"/>
    <property type="evidence" value="ECO:0007669"/>
    <property type="project" value="InterPro"/>
</dbReference>
<dbReference type="InterPro" id="IPR001789">
    <property type="entry name" value="Sig_transdc_resp-reg_receiver"/>
</dbReference>
<dbReference type="PROSITE" id="PS50110">
    <property type="entry name" value="RESPONSE_REGULATORY"/>
    <property type="match status" value="1"/>
</dbReference>
<evidence type="ECO:0000313" key="5">
    <source>
        <dbReference type="Proteomes" id="UP000002420"/>
    </source>
</evidence>
<organism evidence="4 5">
    <name type="scientific">Trichlorobacter lovleyi (strain ATCC BAA-1151 / DSM 17278 / SZ)</name>
    <name type="common">Geobacter lovleyi</name>
    <dbReference type="NCBI Taxonomy" id="398767"/>
    <lineage>
        <taxon>Bacteria</taxon>
        <taxon>Pseudomonadati</taxon>
        <taxon>Thermodesulfobacteriota</taxon>
        <taxon>Desulfuromonadia</taxon>
        <taxon>Geobacterales</taxon>
        <taxon>Geobacteraceae</taxon>
        <taxon>Trichlorobacter</taxon>
    </lineage>
</organism>
<dbReference type="PANTHER" id="PTHR44591:SF3">
    <property type="entry name" value="RESPONSE REGULATORY DOMAIN-CONTAINING PROTEIN"/>
    <property type="match status" value="1"/>
</dbReference>
<proteinExistence type="predicted"/>
<reference evidence="4 5" key="1">
    <citation type="submission" date="2008-05" db="EMBL/GenBank/DDBJ databases">
        <title>Complete sequence of chromosome of Geobacter lovleyi SZ.</title>
        <authorList>
            <consortium name="US DOE Joint Genome Institute"/>
            <person name="Lucas S."/>
            <person name="Copeland A."/>
            <person name="Lapidus A."/>
            <person name="Glavina del Rio T."/>
            <person name="Dalin E."/>
            <person name="Tice H."/>
            <person name="Bruce D."/>
            <person name="Goodwin L."/>
            <person name="Pitluck S."/>
            <person name="Chertkov O."/>
            <person name="Meincke L."/>
            <person name="Brettin T."/>
            <person name="Detter J.C."/>
            <person name="Han C."/>
            <person name="Tapia R."/>
            <person name="Kuske C.R."/>
            <person name="Schmutz J."/>
            <person name="Larimer F."/>
            <person name="Land M."/>
            <person name="Hauser L."/>
            <person name="Kyrpides N."/>
            <person name="Mikhailova N."/>
            <person name="Sung Y."/>
            <person name="Fletcher K.E."/>
            <person name="Ritalahti K.M."/>
            <person name="Loeffler F.E."/>
            <person name="Richardson P."/>
        </authorList>
    </citation>
    <scope>NUCLEOTIDE SEQUENCE [LARGE SCALE GENOMIC DNA]</scope>
    <source>
        <strain evidence="5">ATCC BAA-1151 / DSM 17278 / SZ</strain>
    </source>
</reference>
<dbReference type="Proteomes" id="UP000002420">
    <property type="component" value="Chromosome"/>
</dbReference>
<feature type="modified residue" description="4-aspartylphosphate" evidence="2">
    <location>
        <position position="67"/>
    </location>
</feature>
<dbReference type="STRING" id="398767.Glov_1480"/>
<dbReference type="eggNOG" id="COG2204">
    <property type="taxonomic scope" value="Bacteria"/>
</dbReference>
<sequence>MSSPASHTCCRPDCLCDRVLIVDDEPGILFAYRKLLEQKGLVVDSCDCLCEALDYLEKHHYLAVVADMRLQGTDTMDGLDLVREVRRRQPAAGIIVASGTSDQKTRQSASELGVDHYLEKPIHPSRILDLLIQLRNTVHGEELLPAPETG</sequence>
<dbReference type="PANTHER" id="PTHR44591">
    <property type="entry name" value="STRESS RESPONSE REGULATOR PROTEIN 1"/>
    <property type="match status" value="1"/>
</dbReference>
<keyword evidence="1 2" id="KW-0597">Phosphoprotein</keyword>
<dbReference type="InterPro" id="IPR011006">
    <property type="entry name" value="CheY-like_superfamily"/>
</dbReference>
<dbReference type="SMART" id="SM00448">
    <property type="entry name" value="REC"/>
    <property type="match status" value="1"/>
</dbReference>
<evidence type="ECO:0000313" key="4">
    <source>
        <dbReference type="EMBL" id="ACD95199.1"/>
    </source>
</evidence>
<protein>
    <submittedName>
        <fullName evidence="4">Response regulator receiver protein</fullName>
    </submittedName>
</protein>
<dbReference type="CDD" id="cd00156">
    <property type="entry name" value="REC"/>
    <property type="match status" value="1"/>
</dbReference>
<name>B3E8T1_TRIL1</name>
<dbReference type="Pfam" id="PF00072">
    <property type="entry name" value="Response_reg"/>
    <property type="match status" value="1"/>
</dbReference>
<accession>B3E8T1</accession>
<gene>
    <name evidence="4" type="ordered locus">Glov_1480</name>
</gene>
<keyword evidence="5" id="KW-1185">Reference proteome</keyword>
<dbReference type="EMBL" id="CP001089">
    <property type="protein sequence ID" value="ACD95199.1"/>
    <property type="molecule type" value="Genomic_DNA"/>
</dbReference>
<dbReference type="KEGG" id="glo:Glov_1480"/>
<dbReference type="Gene3D" id="3.40.50.2300">
    <property type="match status" value="1"/>
</dbReference>
<dbReference type="AlphaFoldDB" id="B3E8T1"/>
<dbReference type="InterPro" id="IPR050595">
    <property type="entry name" value="Bact_response_regulator"/>
</dbReference>
<evidence type="ECO:0000256" key="2">
    <source>
        <dbReference type="PROSITE-ProRule" id="PRU00169"/>
    </source>
</evidence>